<keyword evidence="1" id="KW-1133">Transmembrane helix</keyword>
<accession>A0ABW0NAB2</accession>
<dbReference type="PANTHER" id="PTHR23028:SF53">
    <property type="entry name" value="ACYL_TRANSF_3 DOMAIN-CONTAINING PROTEIN"/>
    <property type="match status" value="1"/>
</dbReference>
<dbReference type="InterPro" id="IPR050879">
    <property type="entry name" value="Acyltransferase_3"/>
</dbReference>
<dbReference type="Proteomes" id="UP001596037">
    <property type="component" value="Unassembled WGS sequence"/>
</dbReference>
<dbReference type="Pfam" id="PF01757">
    <property type="entry name" value="Acyl_transf_3"/>
    <property type="match status" value="1"/>
</dbReference>
<keyword evidence="4" id="KW-0808">Transferase</keyword>
<evidence type="ECO:0000259" key="3">
    <source>
        <dbReference type="Pfam" id="PF19040"/>
    </source>
</evidence>
<dbReference type="InterPro" id="IPR002656">
    <property type="entry name" value="Acyl_transf_3_dom"/>
</dbReference>
<dbReference type="GO" id="GO:0016746">
    <property type="term" value="F:acyltransferase activity"/>
    <property type="evidence" value="ECO:0007669"/>
    <property type="project" value="UniProtKB-KW"/>
</dbReference>
<feature type="transmembrane region" description="Helical" evidence="1">
    <location>
        <begin position="12"/>
        <end position="30"/>
    </location>
</feature>
<dbReference type="EC" id="2.3.1.-" evidence="4"/>
<feature type="transmembrane region" description="Helical" evidence="1">
    <location>
        <begin position="256"/>
        <end position="276"/>
    </location>
</feature>
<feature type="transmembrane region" description="Helical" evidence="1">
    <location>
        <begin position="346"/>
        <end position="365"/>
    </location>
</feature>
<gene>
    <name evidence="4" type="ORF">ACFPOE_03050</name>
</gene>
<keyword evidence="4" id="KW-0012">Acyltransferase</keyword>
<dbReference type="EMBL" id="JBHSMF010000002">
    <property type="protein sequence ID" value="MFC5496498.1"/>
    <property type="molecule type" value="Genomic_DNA"/>
</dbReference>
<feature type="transmembrane region" description="Helical" evidence="1">
    <location>
        <begin position="231"/>
        <end position="250"/>
    </location>
</feature>
<dbReference type="PANTHER" id="PTHR23028">
    <property type="entry name" value="ACETYLTRANSFERASE"/>
    <property type="match status" value="1"/>
</dbReference>
<proteinExistence type="predicted"/>
<sequence>MPAHAAGGYRTDIEGLRALAVLAVVVFHAFPVLLPAGFFGVDIFFVISGFVITRTIARELALGSFSIARFYGRRVRRLFPALALSLAATLGLAWFVLLPDELAAAGRLAVAGGLSVANLQLMNQSGYFDAATSRNPLMHLWSLGVEEQFYLCWPLLFMLLGGWQYRRAVVLVIAVVSFALAGWWAVHDPVLAFYSPLSRGWELLVGAYLAMPRSSGPSRPVLMSASLRSTVGLALMLVGLCIGTGTSSAVRLDMVLPVVGAALAVSGGEGPAAALLSAAPMRWLGSISYPLYLWHWPLLAFRNLVGDPADPAIAYTLVSIVVAVGLADLTYRFVERPVRRAFPARKATMLCVAALALSVALGALLQVDEGVPGRQVVVANGKAATAKLGRGKELAVDGCLVNGGTGAFQFCSQDADGPSDAAVWGDSKAHALYWGLLRESHWTWRSRWLLLANPGCVPSDLPSGIGACDHGNQLALKALLGDQVRTVVLVFAARSMGVQIEGSERGVEHVAAALLKAGKRVVIVIDNPTVTEQFDRPSTCARMLSVPLLKDVAAGKRCNLSYAKHLASTRDYRAALDRIAAAHPALLLLDMAPFLCDIPHDICPVARDGKYLYSYGDHISDTANEMAARLLLPALYPSETPAGASPSVK</sequence>
<evidence type="ECO:0000256" key="1">
    <source>
        <dbReference type="SAM" id="Phobius"/>
    </source>
</evidence>
<reference evidence="5" key="1">
    <citation type="journal article" date="2019" name="Int. J. Syst. Evol. Microbiol.">
        <title>The Global Catalogue of Microorganisms (GCM) 10K type strain sequencing project: providing services to taxonomists for standard genome sequencing and annotation.</title>
        <authorList>
            <consortium name="The Broad Institute Genomics Platform"/>
            <consortium name="The Broad Institute Genome Sequencing Center for Infectious Disease"/>
            <person name="Wu L."/>
            <person name="Ma J."/>
        </authorList>
    </citation>
    <scope>NUCLEOTIDE SEQUENCE [LARGE SCALE GENOMIC DNA]</scope>
    <source>
        <strain evidence="5">CCUG 57401</strain>
    </source>
</reference>
<evidence type="ECO:0000313" key="5">
    <source>
        <dbReference type="Proteomes" id="UP001596037"/>
    </source>
</evidence>
<feature type="transmembrane region" description="Helical" evidence="1">
    <location>
        <begin position="313"/>
        <end position="334"/>
    </location>
</feature>
<dbReference type="Pfam" id="PF19040">
    <property type="entry name" value="SGNH"/>
    <property type="match status" value="1"/>
</dbReference>
<dbReference type="InterPro" id="IPR043968">
    <property type="entry name" value="SGNH"/>
</dbReference>
<feature type="domain" description="Acyltransferase 3" evidence="2">
    <location>
        <begin position="12"/>
        <end position="331"/>
    </location>
</feature>
<keyword evidence="5" id="KW-1185">Reference proteome</keyword>
<keyword evidence="1" id="KW-0812">Transmembrane</keyword>
<organism evidence="4 5">
    <name type="scientific">Caenimonas terrae</name>
    <dbReference type="NCBI Taxonomy" id="696074"/>
    <lineage>
        <taxon>Bacteria</taxon>
        <taxon>Pseudomonadati</taxon>
        <taxon>Pseudomonadota</taxon>
        <taxon>Betaproteobacteria</taxon>
        <taxon>Burkholderiales</taxon>
        <taxon>Comamonadaceae</taxon>
        <taxon>Caenimonas</taxon>
    </lineage>
</organism>
<evidence type="ECO:0000259" key="2">
    <source>
        <dbReference type="Pfam" id="PF01757"/>
    </source>
</evidence>
<evidence type="ECO:0000313" key="4">
    <source>
        <dbReference type="EMBL" id="MFC5496498.1"/>
    </source>
</evidence>
<feature type="transmembrane region" description="Helical" evidence="1">
    <location>
        <begin position="78"/>
        <end position="97"/>
    </location>
</feature>
<feature type="transmembrane region" description="Helical" evidence="1">
    <location>
        <begin position="36"/>
        <end position="57"/>
    </location>
</feature>
<keyword evidence="1" id="KW-0472">Membrane</keyword>
<feature type="transmembrane region" description="Helical" evidence="1">
    <location>
        <begin position="140"/>
        <end position="161"/>
    </location>
</feature>
<protein>
    <submittedName>
        <fullName evidence="4">Acyltransferase family protein</fullName>
        <ecNumber evidence="4">2.3.1.-</ecNumber>
    </submittedName>
</protein>
<feature type="domain" description="SGNH" evidence="3">
    <location>
        <begin position="407"/>
        <end position="632"/>
    </location>
</feature>
<feature type="transmembrane region" description="Helical" evidence="1">
    <location>
        <begin position="168"/>
        <end position="186"/>
    </location>
</feature>
<comment type="caution">
    <text evidence="4">The sequence shown here is derived from an EMBL/GenBank/DDBJ whole genome shotgun (WGS) entry which is preliminary data.</text>
</comment>
<name>A0ABW0NAB2_9BURK</name>